<feature type="region of interest" description="Disordered" evidence="4">
    <location>
        <begin position="242"/>
        <end position="267"/>
    </location>
</feature>
<evidence type="ECO:0000256" key="2">
    <source>
        <dbReference type="ARBA" id="ARBA00022676"/>
    </source>
</evidence>
<dbReference type="GO" id="GO:0035251">
    <property type="term" value="F:UDP-glucosyltransferase activity"/>
    <property type="evidence" value="ECO:0007669"/>
    <property type="project" value="TreeGrafter"/>
</dbReference>
<evidence type="ECO:0000256" key="3">
    <source>
        <dbReference type="ARBA" id="ARBA00022679"/>
    </source>
</evidence>
<reference evidence="5" key="1">
    <citation type="journal article" date="2012" name="BMC Genomics">
        <title>Phylogenomic analysis of UDP glycosyltransferase 1 multigene family in Linum usitatissimum identified genes with varied expression patterns.</title>
        <authorList>
            <person name="Barvkar V.T."/>
            <person name="Pardeshi V.C."/>
            <person name="Kale S.M."/>
            <person name="Kadoo N.Y."/>
            <person name="Gupta V.S."/>
        </authorList>
    </citation>
    <scope>NUCLEOTIDE SEQUENCE</scope>
</reference>
<organism evidence="5">
    <name type="scientific">Linum usitatissimum</name>
    <name type="common">Flax</name>
    <name type="synonym">Linum humile</name>
    <dbReference type="NCBI Taxonomy" id="4006"/>
    <lineage>
        <taxon>Eukaryota</taxon>
        <taxon>Viridiplantae</taxon>
        <taxon>Streptophyta</taxon>
        <taxon>Embryophyta</taxon>
        <taxon>Tracheophyta</taxon>
        <taxon>Spermatophyta</taxon>
        <taxon>Magnoliopsida</taxon>
        <taxon>eudicotyledons</taxon>
        <taxon>Gunneridae</taxon>
        <taxon>Pentapetalae</taxon>
        <taxon>rosids</taxon>
        <taxon>fabids</taxon>
        <taxon>Malpighiales</taxon>
        <taxon>Linaceae</taxon>
        <taxon>Linum</taxon>
    </lineage>
</organism>
<dbReference type="PANTHER" id="PTHR48047:SF118">
    <property type="entry name" value="HEXOSYLTRANSFERASE-RELATED"/>
    <property type="match status" value="1"/>
</dbReference>
<dbReference type="Pfam" id="PF00201">
    <property type="entry name" value="UDPGT"/>
    <property type="match status" value="1"/>
</dbReference>
<name>I2BHC9_LINUS</name>
<dbReference type="AlphaFoldDB" id="I2BHC9"/>
<dbReference type="InterPro" id="IPR002213">
    <property type="entry name" value="UDP_glucos_trans"/>
</dbReference>
<proteinExistence type="inferred from homology"/>
<dbReference type="Gene3D" id="3.40.50.2000">
    <property type="entry name" value="Glycogen Phosphorylase B"/>
    <property type="match status" value="2"/>
</dbReference>
<sequence length="470" mass="51911">MSTAVAGAHVLVYPYPAAGHIIPILDLTHHLLSRGLTVTLLLTPSNLNLLHSFRLSHPTTTQLNELILPAPDPSPSGPTRPIGPIVNMKYFRAHHYPLILQQFKSEPWTTNPPSAIIADFFLGWTNQLASELGIRHVLFSPSGAFAISVATSLWRDEPLCPINDEEIITFPTVPNSPSYPWRQISFIYRMLEKGDPDREIFRDCFLANLSSWGIVINTFARIEQPYIDHLKRESSHSRVWAMGPLLPPPSGGGSSGDRGGASSIPSDQIRTWLDSRPDRSVVYICFGSRTSLTDEQMKPLSAALEKRTGVSFVWCVRQSTEAGSASLPEEFDTRVLGRGLVIRGWAPQVEILRHKAVGAFLTHCGWNSTMEGLTAGVVMLTWPMGADQYSNAQLLVDQLRVGIRVGEDTEVIPDEEELGRVLEEAAREGGVLSERERAEELRTAARDALVEGGSSFTDLDEFVEKLNGKD</sequence>
<dbReference type="FunFam" id="3.40.50.2000:FF:000064">
    <property type="entry name" value="Glycosyltransferase"/>
    <property type="match status" value="1"/>
</dbReference>
<comment type="similarity">
    <text evidence="1">Belongs to the UDP-glycosyltransferase family.</text>
</comment>
<keyword evidence="3 5" id="KW-0808">Transferase</keyword>
<dbReference type="CDD" id="cd03784">
    <property type="entry name" value="GT1_Gtf-like"/>
    <property type="match status" value="1"/>
</dbReference>
<protein>
    <submittedName>
        <fullName evidence="5">UDP-glycosyltransferase 1</fullName>
    </submittedName>
</protein>
<evidence type="ECO:0000256" key="4">
    <source>
        <dbReference type="SAM" id="MobiDB-lite"/>
    </source>
</evidence>
<dbReference type="EMBL" id="JN088398">
    <property type="protein sequence ID" value="AFJ53025.1"/>
    <property type="molecule type" value="Genomic_DNA"/>
</dbReference>
<dbReference type="PANTHER" id="PTHR48047">
    <property type="entry name" value="GLYCOSYLTRANSFERASE"/>
    <property type="match status" value="1"/>
</dbReference>
<keyword evidence="2" id="KW-0328">Glycosyltransferase</keyword>
<gene>
    <name evidence="5" type="primary">UGT89E1</name>
</gene>
<dbReference type="SUPFAM" id="SSF53756">
    <property type="entry name" value="UDP-Glycosyltransferase/glycogen phosphorylase"/>
    <property type="match status" value="1"/>
</dbReference>
<evidence type="ECO:0000256" key="1">
    <source>
        <dbReference type="ARBA" id="ARBA00009995"/>
    </source>
</evidence>
<evidence type="ECO:0000313" key="5">
    <source>
        <dbReference type="EMBL" id="AFJ53025.1"/>
    </source>
</evidence>
<accession>I2BHC9</accession>